<reference evidence="2" key="1">
    <citation type="submission" date="2023-06" db="EMBL/GenBank/DDBJ databases">
        <title>Genome-scale phylogeny and comparative genomics of the fungal order Sordariales.</title>
        <authorList>
            <consortium name="Lawrence Berkeley National Laboratory"/>
            <person name="Hensen N."/>
            <person name="Bonometti L."/>
            <person name="Westerberg I."/>
            <person name="Brannstrom I.O."/>
            <person name="Guillou S."/>
            <person name="Cros-Aarteil S."/>
            <person name="Calhoun S."/>
            <person name="Haridas S."/>
            <person name="Kuo A."/>
            <person name="Mondo S."/>
            <person name="Pangilinan J."/>
            <person name="Riley R."/>
            <person name="Labutti K."/>
            <person name="Andreopoulos B."/>
            <person name="Lipzen A."/>
            <person name="Chen C."/>
            <person name="Yanf M."/>
            <person name="Daum C."/>
            <person name="Ng V."/>
            <person name="Clum A."/>
            <person name="Steindorff A."/>
            <person name="Ohm R."/>
            <person name="Martin F."/>
            <person name="Silar P."/>
            <person name="Natvig D."/>
            <person name="Lalanne C."/>
            <person name="Gautier V."/>
            <person name="Ament-Velasquez S.L."/>
            <person name="Kruys A."/>
            <person name="Hutchinson M.I."/>
            <person name="Powell A.J."/>
            <person name="Barry K."/>
            <person name="Miller A.N."/>
            <person name="Grigoriev I.V."/>
            <person name="Debuchy R."/>
            <person name="Gladieux P."/>
            <person name="Thoren M.H."/>
            <person name="Johannesson H."/>
        </authorList>
    </citation>
    <scope>NUCLEOTIDE SEQUENCE</scope>
    <source>
        <strain evidence="2">PSN4</strain>
    </source>
</reference>
<feature type="region of interest" description="Disordered" evidence="1">
    <location>
        <begin position="177"/>
        <end position="210"/>
    </location>
</feature>
<keyword evidence="3" id="KW-1185">Reference proteome</keyword>
<evidence type="ECO:0000313" key="2">
    <source>
        <dbReference type="EMBL" id="KAK1751318.1"/>
    </source>
</evidence>
<sequence length="672" mass="75551">MAEALGVVASGIAVGQAVSALGLVVFRIKRLCDEVGSIPQRIDHLLAELEILNPVIDGTGAALSLPDGGLVGIRNDPSASKAVMACRRASEELEAFATEIQRRLNAPSHVRRKFTGLKAVFKKDEVSALEKRLENAVRVLSLAQNLHLMHLVRSHHELVMERLSVSSTGLSPAVAERSTSQLVNVPAEEEQTTHAPNRADDSCSHPDSQDVWPTPPKTGQFIFRQAPGGFKARIVTPTTGLAVRRAWELLISRSYVGWKIVFQPIIRSPDDAFLKELARAGAIDDLQYLFRSRQAVIRDDADFHNDLLCAATCSNVSTVRMLLHMGLKWPKRVSGFPAAVGLLISMASDLREGIDSPWLDFVLSDEIGTCWNPQLFNMYGNFVLWTFWHFLVSVRLNSDVLRRAMDLRTLRNRLVLDYDRLSHVNRLLITKILNLFGFDESDQAELFRLSLCSTGELSPSSVVLHSEGTRSLLPREMFEWARMLVKLGSVPENWTRILRDTVTIATLTTLDGEDVSWVFWGETPLLGLVKGTVYAWDQEENNGSPVVLLTRVLVQWLDVLQEMGIELDVYGEWEVESLREWPEIWDHAWCTRPYDVFAELPKCHASTHDPNSGARPVRLRKLVVGSKPADWRFEWEICEEEWAGLFWSLVEDPGIQEEEETAEPKLPGSWVE</sequence>
<comment type="caution">
    <text evidence="2">The sequence shown here is derived from an EMBL/GenBank/DDBJ whole genome shotgun (WGS) entry which is preliminary data.</text>
</comment>
<name>A0AAJ0F5F9_9PEZI</name>
<protein>
    <recommendedName>
        <fullName evidence="4">Fungal N-terminal domain-containing protein</fullName>
    </recommendedName>
</protein>
<dbReference type="AlphaFoldDB" id="A0AAJ0F5F9"/>
<dbReference type="EMBL" id="MU839842">
    <property type="protein sequence ID" value="KAK1751318.1"/>
    <property type="molecule type" value="Genomic_DNA"/>
</dbReference>
<organism evidence="2 3">
    <name type="scientific">Echria macrotheca</name>
    <dbReference type="NCBI Taxonomy" id="438768"/>
    <lineage>
        <taxon>Eukaryota</taxon>
        <taxon>Fungi</taxon>
        <taxon>Dikarya</taxon>
        <taxon>Ascomycota</taxon>
        <taxon>Pezizomycotina</taxon>
        <taxon>Sordariomycetes</taxon>
        <taxon>Sordariomycetidae</taxon>
        <taxon>Sordariales</taxon>
        <taxon>Schizotheciaceae</taxon>
        <taxon>Echria</taxon>
    </lineage>
</organism>
<evidence type="ECO:0000313" key="3">
    <source>
        <dbReference type="Proteomes" id="UP001239445"/>
    </source>
</evidence>
<proteinExistence type="predicted"/>
<feature type="compositionally biased region" description="Basic and acidic residues" evidence="1">
    <location>
        <begin position="197"/>
        <end position="208"/>
    </location>
</feature>
<dbReference type="Proteomes" id="UP001239445">
    <property type="component" value="Unassembled WGS sequence"/>
</dbReference>
<evidence type="ECO:0008006" key="4">
    <source>
        <dbReference type="Google" id="ProtNLM"/>
    </source>
</evidence>
<accession>A0AAJ0F5F9</accession>
<gene>
    <name evidence="2" type="ORF">QBC47DRAFT_391621</name>
</gene>
<evidence type="ECO:0000256" key="1">
    <source>
        <dbReference type="SAM" id="MobiDB-lite"/>
    </source>
</evidence>